<gene>
    <name evidence="8" type="ORF">PAP_05575</name>
</gene>
<dbReference type="RefSeq" id="WP_048165065.1">
    <property type="nucleotide sequence ID" value="NZ_CP006019.1"/>
</dbReference>
<organism evidence="8 9">
    <name type="scientific">Palaeococcus pacificus DY20341</name>
    <dbReference type="NCBI Taxonomy" id="1343739"/>
    <lineage>
        <taxon>Archaea</taxon>
        <taxon>Methanobacteriati</taxon>
        <taxon>Methanobacteriota</taxon>
        <taxon>Thermococci</taxon>
        <taxon>Thermococcales</taxon>
        <taxon>Thermococcaceae</taxon>
        <taxon>Palaeococcus</taxon>
    </lineage>
</organism>
<evidence type="ECO:0000313" key="8">
    <source>
        <dbReference type="EMBL" id="AIF69518.1"/>
    </source>
</evidence>
<dbReference type="KEGG" id="ppac:PAP_05575"/>
<evidence type="ECO:0000256" key="5">
    <source>
        <dbReference type="ARBA" id="ARBA00023136"/>
    </source>
</evidence>
<keyword evidence="9" id="KW-1185">Reference proteome</keyword>
<evidence type="ECO:0000256" key="6">
    <source>
        <dbReference type="SAM" id="Phobius"/>
    </source>
</evidence>
<dbReference type="GeneID" id="24842239"/>
<dbReference type="OrthoDB" id="103681at2157"/>
<keyword evidence="2" id="KW-1003">Cell membrane</keyword>
<reference evidence="8 9" key="2">
    <citation type="journal article" date="2015" name="Genome Announc.">
        <title>Complete Genome Sequence of Hyperthermophilic Piezophilic Archaeon Palaeococcus pacificus DY20341T, Isolated from Deep-Sea Hydrothermal Sediments.</title>
        <authorList>
            <person name="Zeng X."/>
            <person name="Jebbar M."/>
            <person name="Shao Z."/>
        </authorList>
    </citation>
    <scope>NUCLEOTIDE SEQUENCE [LARGE SCALE GENOMIC DNA]</scope>
    <source>
        <strain evidence="8 9">DY20341</strain>
    </source>
</reference>
<keyword evidence="5 6" id="KW-0472">Membrane</keyword>
<dbReference type="PANTHER" id="PTHR33885">
    <property type="entry name" value="PHAGE SHOCK PROTEIN C"/>
    <property type="match status" value="1"/>
</dbReference>
<keyword evidence="3 6" id="KW-0812">Transmembrane</keyword>
<dbReference type="eggNOG" id="arCOG03456">
    <property type="taxonomic scope" value="Archaea"/>
</dbReference>
<dbReference type="EMBL" id="CP006019">
    <property type="protein sequence ID" value="AIF69518.1"/>
    <property type="molecule type" value="Genomic_DNA"/>
</dbReference>
<feature type="domain" description="Phage shock protein PspC N-terminal" evidence="7">
    <location>
        <begin position="3"/>
        <end position="61"/>
    </location>
</feature>
<protein>
    <recommendedName>
        <fullName evidence="7">Phage shock protein PspC N-terminal domain-containing protein</fullName>
    </recommendedName>
</protein>
<dbReference type="Pfam" id="PF04024">
    <property type="entry name" value="PspC"/>
    <property type="match status" value="1"/>
</dbReference>
<comment type="subcellular location">
    <subcellularLocation>
        <location evidence="1">Cell membrane</location>
        <topology evidence="1">Single-pass membrane protein</topology>
    </subcellularLocation>
</comment>
<dbReference type="AlphaFoldDB" id="A0A075LY54"/>
<dbReference type="InterPro" id="IPR052027">
    <property type="entry name" value="PspC"/>
</dbReference>
<reference evidence="9" key="1">
    <citation type="submission" date="2013-06" db="EMBL/GenBank/DDBJ databases">
        <title>Complete Genome Sequence of Hyperthermophilic Palaeococcus pacificus DY20341T, Isolated from a Deep-Sea Hydrothermal Sediments.</title>
        <authorList>
            <person name="Zeng X."/>
            <person name="Shao Z."/>
        </authorList>
    </citation>
    <scope>NUCLEOTIDE SEQUENCE [LARGE SCALE GENOMIC DNA]</scope>
    <source>
        <strain evidence="9">DY20341</strain>
    </source>
</reference>
<accession>A0A075LY54</accession>
<evidence type="ECO:0000313" key="9">
    <source>
        <dbReference type="Proteomes" id="UP000027981"/>
    </source>
</evidence>
<sequence>MGKRLYRSKKERMFLGVLGGIAEYLEIDPTIIRIIYILLLIASAGTAILLYFLLAIVMPEEPGEEVTFEKIPGKVEKIIKEVDETIDSVTKKDIEELKNIKIAEKDDTKFFALILILLGFALIASNLNIFMPWFSFKVLSALVLILFGIYLLVRG</sequence>
<feature type="transmembrane region" description="Helical" evidence="6">
    <location>
        <begin position="133"/>
        <end position="153"/>
    </location>
</feature>
<dbReference type="STRING" id="1343739.PAP_05575"/>
<evidence type="ECO:0000259" key="7">
    <source>
        <dbReference type="Pfam" id="PF04024"/>
    </source>
</evidence>
<feature type="transmembrane region" description="Helical" evidence="6">
    <location>
        <begin position="110"/>
        <end position="127"/>
    </location>
</feature>
<feature type="transmembrane region" description="Helical" evidence="6">
    <location>
        <begin position="33"/>
        <end position="54"/>
    </location>
</feature>
<evidence type="ECO:0000256" key="1">
    <source>
        <dbReference type="ARBA" id="ARBA00004162"/>
    </source>
</evidence>
<evidence type="ECO:0000256" key="4">
    <source>
        <dbReference type="ARBA" id="ARBA00022989"/>
    </source>
</evidence>
<dbReference type="Proteomes" id="UP000027981">
    <property type="component" value="Chromosome"/>
</dbReference>
<dbReference type="HOGENOM" id="CLU_099432_1_0_2"/>
<proteinExistence type="predicted"/>
<evidence type="ECO:0000256" key="3">
    <source>
        <dbReference type="ARBA" id="ARBA00022692"/>
    </source>
</evidence>
<dbReference type="GO" id="GO:0005886">
    <property type="term" value="C:plasma membrane"/>
    <property type="evidence" value="ECO:0007669"/>
    <property type="project" value="UniProtKB-SubCell"/>
</dbReference>
<evidence type="ECO:0000256" key="2">
    <source>
        <dbReference type="ARBA" id="ARBA00022475"/>
    </source>
</evidence>
<name>A0A075LY54_9EURY</name>
<dbReference type="InterPro" id="IPR007168">
    <property type="entry name" value="Phageshock_PspC_N"/>
</dbReference>
<keyword evidence="4 6" id="KW-1133">Transmembrane helix</keyword>
<dbReference type="PANTHER" id="PTHR33885:SF3">
    <property type="entry name" value="PHAGE SHOCK PROTEIN C"/>
    <property type="match status" value="1"/>
</dbReference>